<dbReference type="SMART" id="SM00153">
    <property type="entry name" value="VHP"/>
    <property type="match status" value="1"/>
</dbReference>
<protein>
    <submittedName>
        <fullName evidence="8">UPI0001A874A9 related cluster</fullName>
    </submittedName>
</protein>
<dbReference type="EMBL" id="MH182576">
    <property type="protein sequence ID" value="AWA45141.1"/>
    <property type="molecule type" value="Genomic_DNA"/>
</dbReference>
<keyword evidence="5" id="KW-0206">Cytoskeleton</keyword>
<dbReference type="InterPro" id="IPR007123">
    <property type="entry name" value="Gelsolin-like_dom"/>
</dbReference>
<sequence>MAIYFAPLPPPLPGSLSLPRIPQFDRQVQPSGLSGLVVWRIENFKPVSVATSSHGKFYMGDSYIILKTTALKNGSFRHDIHYWLGKDTSQDEAGTAAILTVELDAALGGRAVQYRELQGNETERPCIMPEPGVVASGFNHVEVNDQEHVTRLYVCRGKHVVHVKEVPFTRSSLNHEDIFILDTKSKIFQFNGSNSCIQERAKALEVVQYIKDTFHEGKCEVAGVEDGKLMADAEAGEFWALFGGFAPLSRKTPSEDKEEREIAIKLICINQGKLEQINFESLARELLEPNKCYLLDCGAEMYVWMGRSTSLQERKGASNAAEKLLIDDSRAKSHVIKVIEGFETVMFKSKFIEWPPTPDLKLSSEDGRGKVAALLKSQGLDVKGLMKATPVKEEPQPYIDCTGHLQVWRVNGNGKTLLSAADQSKFYTGDCYIFQYTYTGDDKEECLIGTWFGKRSVEVERVSAMSLASKMVQAAKFQAVQARLYEGKEPIQFFVIFQNLQVLKGGLSSGYKNFVVENDIVDDTYSEGGIALFRIQGSGSENMQALQVDTLASSLNSSYCYILHNGNTVFTWTGNATTSLDHDLVERQLDVIKICLPGHKRRGEKPTNSGNYWVVNPSIQTKKLEEKMKVTPIFSHASYPKVKELHNFTQDDLMTEDVFVLDCHSDIFVWVGQEVDAKVKAQAMDIGEKFLVHDFLMEKLSRETPIFTVSEGSEPQFFTRFFNWDCAKSLMHGSSYQRKFAVLKGGAAPSLEDYRVAKLASELESYYLKATLLLSPCFQKPKRRTPAFTGRSSGQDKSQRSRSMSTSPDRPRVRGRSPAFNMLTSAFENTSKSNTRNLSTPPPAVRKLFPKSGGPEHSRVSPKKSAISALTSSFEGSLKSTIPKSVKASPEPEKAIQGGGAAGGANENEQEDDEGRTIYPYECLTTTAEDPAPDIDLTKREAYLSSAEFNDKFNMTRAAFYRLPKWKQNKLKSDVQLF</sequence>
<dbReference type="PANTHER" id="PTHR11977:SF49">
    <property type="entry name" value="VILLIN-4"/>
    <property type="match status" value="1"/>
</dbReference>
<accession>A0A678T8Z0</accession>
<organism evidence="8">
    <name type="scientific">Saccharum officinarum</name>
    <name type="common">Sugarcane</name>
    <dbReference type="NCBI Taxonomy" id="4547"/>
    <lineage>
        <taxon>Eukaryota</taxon>
        <taxon>Viridiplantae</taxon>
        <taxon>Streptophyta</taxon>
        <taxon>Embryophyta</taxon>
        <taxon>Tracheophyta</taxon>
        <taxon>Spermatophyta</taxon>
        <taxon>Magnoliopsida</taxon>
        <taxon>Liliopsida</taxon>
        <taxon>Poales</taxon>
        <taxon>Poaceae</taxon>
        <taxon>PACMAD clade</taxon>
        <taxon>Panicoideae</taxon>
        <taxon>Andropogonodae</taxon>
        <taxon>Andropogoneae</taxon>
        <taxon>Saccharinae</taxon>
        <taxon>Saccharum</taxon>
        <taxon>Saccharum officinarum species complex</taxon>
    </lineage>
</organism>
<proteinExistence type="inferred from homology"/>
<dbReference type="CDD" id="cd11293">
    <property type="entry name" value="gelsolin_S4_like"/>
    <property type="match status" value="1"/>
</dbReference>
<keyword evidence="3" id="KW-0117">Actin capping</keyword>
<dbReference type="PROSITE" id="PS51089">
    <property type="entry name" value="HP"/>
    <property type="match status" value="1"/>
</dbReference>
<dbReference type="Gene3D" id="3.40.20.10">
    <property type="entry name" value="Severin"/>
    <property type="match status" value="6"/>
</dbReference>
<dbReference type="CDD" id="cd11289">
    <property type="entry name" value="gelsolin_S2_like"/>
    <property type="match status" value="1"/>
</dbReference>
<dbReference type="GO" id="GO:0005856">
    <property type="term" value="C:cytoskeleton"/>
    <property type="evidence" value="ECO:0007669"/>
    <property type="project" value="UniProtKB-SubCell"/>
</dbReference>
<dbReference type="GO" id="GO:0051693">
    <property type="term" value="P:actin filament capping"/>
    <property type="evidence" value="ECO:0007669"/>
    <property type="project" value="UniProtKB-KW"/>
</dbReference>
<dbReference type="SUPFAM" id="SSF82754">
    <property type="entry name" value="C-terminal, gelsolin-like domain of Sec23/24"/>
    <property type="match status" value="1"/>
</dbReference>
<comment type="similarity">
    <text evidence="2">Belongs to the villin/gelsolin family.</text>
</comment>
<evidence type="ECO:0000256" key="1">
    <source>
        <dbReference type="ARBA" id="ARBA00004245"/>
    </source>
</evidence>
<feature type="compositionally biased region" description="Polar residues" evidence="6">
    <location>
        <begin position="790"/>
        <end position="808"/>
    </location>
</feature>
<dbReference type="PRINTS" id="PR00597">
    <property type="entry name" value="GELSOLIN"/>
</dbReference>
<name>A0A678T8Z0_SACOF</name>
<dbReference type="InterPro" id="IPR036180">
    <property type="entry name" value="Gelsolin-like_dom_sf"/>
</dbReference>
<evidence type="ECO:0000256" key="6">
    <source>
        <dbReference type="SAM" id="MobiDB-lite"/>
    </source>
</evidence>
<feature type="region of interest" description="Disordered" evidence="6">
    <location>
        <begin position="783"/>
        <end position="914"/>
    </location>
</feature>
<dbReference type="FunFam" id="3.40.20.10:FF:000028">
    <property type="entry name" value="Villin-like 1"/>
    <property type="match status" value="1"/>
</dbReference>
<dbReference type="SUPFAM" id="SSF47050">
    <property type="entry name" value="VHP, Villin headpiece domain"/>
    <property type="match status" value="1"/>
</dbReference>
<comment type="subcellular location">
    <subcellularLocation>
        <location evidence="1">Cytoplasm</location>
        <location evidence="1">Cytoskeleton</location>
    </subcellularLocation>
</comment>
<evidence type="ECO:0000256" key="4">
    <source>
        <dbReference type="ARBA" id="ARBA00023203"/>
    </source>
</evidence>
<dbReference type="Pfam" id="PF02209">
    <property type="entry name" value="VHP"/>
    <property type="match status" value="1"/>
</dbReference>
<feature type="domain" description="HP" evidence="7">
    <location>
        <begin position="913"/>
        <end position="978"/>
    </location>
</feature>
<dbReference type="InterPro" id="IPR007122">
    <property type="entry name" value="Villin/Gelsolin"/>
</dbReference>
<evidence type="ECO:0000256" key="5">
    <source>
        <dbReference type="ARBA" id="ARBA00023212"/>
    </source>
</evidence>
<reference evidence="8" key="1">
    <citation type="submission" date="2018-04" db="EMBL/GenBank/DDBJ databases">
        <title>Comparative Analysis of Homologous Sequences of Saccharum officinarum and Saccharum spontaneum Reveals Independent Polyploidization Events.</title>
        <authorList>
            <person name="Sharma A."/>
            <person name="Song J."/>
            <person name="Lin Q."/>
            <person name="Singh R."/>
            <person name="Ramos N."/>
            <person name="Wang K."/>
            <person name="Zhang J."/>
            <person name="Ming R."/>
            <person name="Yu Q."/>
        </authorList>
    </citation>
    <scope>NUCLEOTIDE SEQUENCE</scope>
</reference>
<evidence type="ECO:0000256" key="3">
    <source>
        <dbReference type="ARBA" id="ARBA00022467"/>
    </source>
</evidence>
<evidence type="ECO:0000259" key="7">
    <source>
        <dbReference type="PROSITE" id="PS51089"/>
    </source>
</evidence>
<dbReference type="Pfam" id="PF00626">
    <property type="entry name" value="Gelsolin"/>
    <property type="match status" value="5"/>
</dbReference>
<gene>
    <name evidence="8" type="ORF">SO155N20_000005</name>
</gene>
<dbReference type="GO" id="GO:0051014">
    <property type="term" value="P:actin filament severing"/>
    <property type="evidence" value="ECO:0007669"/>
    <property type="project" value="TreeGrafter"/>
</dbReference>
<feature type="compositionally biased region" description="Polar residues" evidence="6">
    <location>
        <begin position="868"/>
        <end position="883"/>
    </location>
</feature>
<keyword evidence="5" id="KW-0963">Cytoplasm</keyword>
<dbReference type="Gene3D" id="1.10.950.10">
    <property type="entry name" value="Villin headpiece domain"/>
    <property type="match status" value="1"/>
</dbReference>
<dbReference type="AlphaFoldDB" id="A0A678T8Z0"/>
<dbReference type="CDD" id="cd11290">
    <property type="entry name" value="gelsolin_S1_like"/>
    <property type="match status" value="1"/>
</dbReference>
<dbReference type="PANTHER" id="PTHR11977">
    <property type="entry name" value="VILLIN"/>
    <property type="match status" value="1"/>
</dbReference>
<dbReference type="SUPFAM" id="SSF55753">
    <property type="entry name" value="Actin depolymerizing proteins"/>
    <property type="match status" value="5"/>
</dbReference>
<dbReference type="InterPro" id="IPR036886">
    <property type="entry name" value="Villin_headpiece_dom_sf"/>
</dbReference>
<dbReference type="InterPro" id="IPR029006">
    <property type="entry name" value="ADF-H/Gelsolin-like_dom_sf"/>
</dbReference>
<dbReference type="FunFam" id="3.40.20.10:FF:000033">
    <property type="entry name" value="Villin-4"/>
    <property type="match status" value="1"/>
</dbReference>
<keyword evidence="4" id="KW-0009">Actin-binding</keyword>
<dbReference type="InterPro" id="IPR003128">
    <property type="entry name" value="Villin_headpiece"/>
</dbReference>
<evidence type="ECO:0000256" key="2">
    <source>
        <dbReference type="ARBA" id="ARBA00008418"/>
    </source>
</evidence>
<dbReference type="SMART" id="SM00262">
    <property type="entry name" value="GEL"/>
    <property type="match status" value="6"/>
</dbReference>
<feature type="compositionally biased region" description="Polar residues" evidence="6">
    <location>
        <begin position="822"/>
        <end position="839"/>
    </location>
</feature>
<dbReference type="GO" id="GO:0051015">
    <property type="term" value="F:actin filament binding"/>
    <property type="evidence" value="ECO:0007669"/>
    <property type="project" value="InterPro"/>
</dbReference>
<dbReference type="FunFam" id="3.40.20.10:FF:000039">
    <property type="entry name" value="Villin-4"/>
    <property type="match status" value="1"/>
</dbReference>
<evidence type="ECO:0000313" key="8">
    <source>
        <dbReference type="EMBL" id="AWA45141.1"/>
    </source>
</evidence>
<dbReference type="GO" id="GO:0007015">
    <property type="term" value="P:actin filament organization"/>
    <property type="evidence" value="ECO:0007669"/>
    <property type="project" value="UniProtKB-ARBA"/>
</dbReference>